<dbReference type="AlphaFoldDB" id="A0A8J3Z596"/>
<keyword evidence="1" id="KW-0732">Signal</keyword>
<feature type="signal peptide" evidence="1">
    <location>
        <begin position="1"/>
        <end position="28"/>
    </location>
</feature>
<dbReference type="Proteomes" id="UP000612585">
    <property type="component" value="Unassembled WGS sequence"/>
</dbReference>
<keyword evidence="3" id="KW-1185">Reference proteome</keyword>
<evidence type="ECO:0000256" key="1">
    <source>
        <dbReference type="SAM" id="SignalP"/>
    </source>
</evidence>
<proteinExistence type="predicted"/>
<evidence type="ECO:0000313" key="3">
    <source>
        <dbReference type="Proteomes" id="UP000612585"/>
    </source>
</evidence>
<reference evidence="2" key="1">
    <citation type="submission" date="2021-01" db="EMBL/GenBank/DDBJ databases">
        <title>Whole genome shotgun sequence of Virgisporangium aurantiacum NBRC 16421.</title>
        <authorList>
            <person name="Komaki H."/>
            <person name="Tamura T."/>
        </authorList>
    </citation>
    <scope>NUCLEOTIDE SEQUENCE</scope>
    <source>
        <strain evidence="2">NBRC 16421</strain>
    </source>
</reference>
<comment type="caution">
    <text evidence="2">The sequence shown here is derived from an EMBL/GenBank/DDBJ whole genome shotgun (WGS) entry which is preliminary data.</text>
</comment>
<evidence type="ECO:0000313" key="2">
    <source>
        <dbReference type="EMBL" id="GIJ57137.1"/>
    </source>
</evidence>
<name>A0A8J3Z596_9ACTN</name>
<dbReference type="EMBL" id="BOPG01000029">
    <property type="protein sequence ID" value="GIJ57137.1"/>
    <property type="molecule type" value="Genomic_DNA"/>
</dbReference>
<sequence length="154" mass="16039">MHDKKATRLTRWGIRLGAVLLGTLVATAGGASSAQAGTAGINPSSCGTGETWRLADFNVNGAIMRQEVRHAYGCGGVGWGRLSRIGGSGPGLVVIQSAWNPGGPSQDGVSGTNWTYTVDASPGKEVCAGFQAYSVDGLGNWHYINWFFGGCYRA</sequence>
<dbReference type="RefSeq" id="WP_203996254.1">
    <property type="nucleotide sequence ID" value="NZ_BOPG01000029.1"/>
</dbReference>
<feature type="chain" id="PRO_5039171605" description="DUF2690 domain-containing protein" evidence="1">
    <location>
        <begin position="29"/>
        <end position="154"/>
    </location>
</feature>
<protein>
    <recommendedName>
        <fullName evidence="4">DUF2690 domain-containing protein</fullName>
    </recommendedName>
</protein>
<accession>A0A8J3Z596</accession>
<gene>
    <name evidence="2" type="ORF">Vau01_046530</name>
</gene>
<organism evidence="2 3">
    <name type="scientific">Virgisporangium aurantiacum</name>
    <dbReference type="NCBI Taxonomy" id="175570"/>
    <lineage>
        <taxon>Bacteria</taxon>
        <taxon>Bacillati</taxon>
        <taxon>Actinomycetota</taxon>
        <taxon>Actinomycetes</taxon>
        <taxon>Micromonosporales</taxon>
        <taxon>Micromonosporaceae</taxon>
        <taxon>Virgisporangium</taxon>
    </lineage>
</organism>
<evidence type="ECO:0008006" key="4">
    <source>
        <dbReference type="Google" id="ProtNLM"/>
    </source>
</evidence>